<name>A0A7S5V2A4_9CAUD</name>
<protein>
    <submittedName>
        <fullName evidence="2">Uncharacterized protein</fullName>
    </submittedName>
</protein>
<evidence type="ECO:0000313" key="3">
    <source>
        <dbReference type="Proteomes" id="UP000626490"/>
    </source>
</evidence>
<organism evidence="2 3">
    <name type="scientific">Rhizobium phage RHph_I1_6</name>
    <dbReference type="NCBI Taxonomy" id="2509728"/>
    <lineage>
        <taxon>Viruses</taxon>
        <taxon>Duplodnaviria</taxon>
        <taxon>Heunggongvirae</taxon>
        <taxon>Uroviricota</taxon>
        <taxon>Caudoviricetes</taxon>
        <taxon>Schitoviridae</taxon>
        <taxon>Demetervirinae</taxon>
        <taxon>Cyamitesvirus</taxon>
        <taxon>Cyamitesvirus I16</taxon>
    </lineage>
</organism>
<accession>A0A7S5V2A4</accession>
<sequence>MTSIKAPVKKEHYQLWAGEITLVIDAGNGDMQPLTIRANAMTVISEAGKITPNDLSRAQQHLQMNVYKTMGEEYAKVKDVLNVVILFTSYMGKMSEEELKITVQQQEAQGTKGPVAANDPYSK</sequence>
<gene>
    <name evidence="2" type="ORF">EVC27_058</name>
</gene>
<dbReference type="Proteomes" id="UP000626490">
    <property type="component" value="Segment"/>
</dbReference>
<feature type="region of interest" description="Disordered" evidence="1">
    <location>
        <begin position="104"/>
        <end position="123"/>
    </location>
</feature>
<reference evidence="2" key="1">
    <citation type="submission" date="2020-01" db="EMBL/GenBank/DDBJ databases">
        <title>Patterns of diversity and host range of bacteriophage communities associated with bean-nodulatin bacteria.</title>
        <authorList>
            <person name="Vann Cauwenberghe J."/>
            <person name="Santamaria R.I."/>
            <person name="Bustos P."/>
            <person name="Juarez S."/>
            <person name="Gonzalez V."/>
        </authorList>
    </citation>
    <scope>NUCLEOTIDE SEQUENCE</scope>
</reference>
<dbReference type="EMBL" id="MN988555">
    <property type="protein sequence ID" value="QIG76583.1"/>
    <property type="molecule type" value="Genomic_DNA"/>
</dbReference>
<evidence type="ECO:0000256" key="1">
    <source>
        <dbReference type="SAM" id="MobiDB-lite"/>
    </source>
</evidence>
<evidence type="ECO:0000313" key="2">
    <source>
        <dbReference type="EMBL" id="QIG76583.1"/>
    </source>
</evidence>
<proteinExistence type="predicted"/>
<keyword evidence="3" id="KW-1185">Reference proteome</keyword>